<organism evidence="2 3">
    <name type="scientific">Flexivirga oryzae</name>
    <dbReference type="NCBI Taxonomy" id="1794944"/>
    <lineage>
        <taxon>Bacteria</taxon>
        <taxon>Bacillati</taxon>
        <taxon>Actinomycetota</taxon>
        <taxon>Actinomycetes</taxon>
        <taxon>Micrococcales</taxon>
        <taxon>Dermacoccaceae</taxon>
        <taxon>Flexivirga</taxon>
    </lineage>
</organism>
<gene>
    <name evidence="2" type="ORF">FHU39_003392</name>
</gene>
<dbReference type="NCBIfam" id="NF033545">
    <property type="entry name" value="transpos_IS630"/>
    <property type="match status" value="1"/>
</dbReference>
<dbReference type="RefSeq" id="WP_183321690.1">
    <property type="nucleotide sequence ID" value="NZ_JACHVQ010000002.1"/>
</dbReference>
<dbReference type="GO" id="GO:0003676">
    <property type="term" value="F:nucleic acid binding"/>
    <property type="evidence" value="ECO:0007669"/>
    <property type="project" value="InterPro"/>
</dbReference>
<dbReference type="InterPro" id="IPR052702">
    <property type="entry name" value="MscS-like_channel"/>
</dbReference>
<reference evidence="2 3" key="1">
    <citation type="submission" date="2020-08" db="EMBL/GenBank/DDBJ databases">
        <title>Sequencing the genomes of 1000 actinobacteria strains.</title>
        <authorList>
            <person name="Klenk H.-P."/>
        </authorList>
    </citation>
    <scope>NUCLEOTIDE SEQUENCE [LARGE SCALE GENOMIC DNA]</scope>
    <source>
        <strain evidence="2 3">DSM 105369</strain>
    </source>
</reference>
<dbReference type="SUPFAM" id="SSF46689">
    <property type="entry name" value="Homeodomain-like"/>
    <property type="match status" value="1"/>
</dbReference>
<dbReference type="PANTHER" id="PTHR30347:SF1">
    <property type="entry name" value="MECHANOSENSITIVE CHANNEL MSCK"/>
    <property type="match status" value="1"/>
</dbReference>
<evidence type="ECO:0000313" key="2">
    <source>
        <dbReference type="EMBL" id="MBB2893374.1"/>
    </source>
</evidence>
<name>A0A839NBM7_9MICO</name>
<comment type="caution">
    <text evidence="2">The sequence shown here is derived from an EMBL/GenBank/DDBJ whole genome shotgun (WGS) entry which is preliminary data.</text>
</comment>
<dbReference type="SUPFAM" id="SSF53098">
    <property type="entry name" value="Ribonuclease H-like"/>
    <property type="match status" value="1"/>
</dbReference>
<dbReference type="PANTHER" id="PTHR30347">
    <property type="entry name" value="POTASSIUM CHANNEL RELATED"/>
    <property type="match status" value="1"/>
</dbReference>
<dbReference type="InterPro" id="IPR009057">
    <property type="entry name" value="Homeodomain-like_sf"/>
</dbReference>
<dbReference type="InterPro" id="IPR038717">
    <property type="entry name" value="Tc1-like_DDE_dom"/>
</dbReference>
<accession>A0A839NBM7</accession>
<dbReference type="AlphaFoldDB" id="A0A839NBM7"/>
<dbReference type="Gene3D" id="3.30.420.10">
    <property type="entry name" value="Ribonuclease H-like superfamily/Ribonuclease H"/>
    <property type="match status" value="1"/>
</dbReference>
<dbReference type="Pfam" id="PF13565">
    <property type="entry name" value="HTH_32"/>
    <property type="match status" value="1"/>
</dbReference>
<proteinExistence type="predicted"/>
<dbReference type="InterPro" id="IPR036397">
    <property type="entry name" value="RNaseH_sf"/>
</dbReference>
<evidence type="ECO:0000313" key="3">
    <source>
        <dbReference type="Proteomes" id="UP000559182"/>
    </source>
</evidence>
<dbReference type="EMBL" id="JACHVQ010000002">
    <property type="protein sequence ID" value="MBB2893374.1"/>
    <property type="molecule type" value="Genomic_DNA"/>
</dbReference>
<feature type="domain" description="Tc1-like transposase DDE" evidence="1">
    <location>
        <begin position="169"/>
        <end position="314"/>
    </location>
</feature>
<keyword evidence="3" id="KW-1185">Reference proteome</keyword>
<protein>
    <submittedName>
        <fullName evidence="2">Transposase</fullName>
    </submittedName>
</protein>
<dbReference type="InterPro" id="IPR012337">
    <property type="entry name" value="RNaseH-like_sf"/>
</dbReference>
<dbReference type="Proteomes" id="UP000559182">
    <property type="component" value="Unassembled WGS sequence"/>
</dbReference>
<evidence type="ECO:0000259" key="1">
    <source>
        <dbReference type="Pfam" id="PF13358"/>
    </source>
</evidence>
<sequence>MRAEPVLISESDRELLKAWLRTPSMPSGLVTRARIVLWASEGVTMAAIAQRLSISRPTVTLWCQRFRELGPQGLADQPRSGRPATVDREKVIAATLTPPPASLGVTHWSSRLLAKRLKLDHGQVAKVWREMGIKPWGENTFKFSTDPELEAKVIDVVGLYLAPPEGAVVICIDEKTQIQALDRTQPALPMAPNHPAARTHDYIRHGTTSLFAGLEIGTGRVVGQCYDRHTHKEFLAFLKKVANAYPEVELHLVMDNYATHKKQEVKDWLAENPRITVHFTPTSASWMNMVEIWFSIIERQAIHRGTFRSVRELKAAIRAFINGWNPRSQPFVWTKTAEQILTKIDRKKTSATGH</sequence>
<dbReference type="InterPro" id="IPR047655">
    <property type="entry name" value="Transpos_IS630-like"/>
</dbReference>
<dbReference type="Pfam" id="PF13358">
    <property type="entry name" value="DDE_3"/>
    <property type="match status" value="1"/>
</dbReference>